<dbReference type="InterPro" id="IPR016142">
    <property type="entry name" value="Citrate_synth-like_lrg_a-sub"/>
</dbReference>
<dbReference type="OrthoDB" id="9786046at2"/>
<dbReference type="GO" id="GO:0005975">
    <property type="term" value="P:carbohydrate metabolic process"/>
    <property type="evidence" value="ECO:0007669"/>
    <property type="project" value="TreeGrafter"/>
</dbReference>
<sequence>MSWIGRDDALEALGVKPQTLYAYVSRGLIASRPDETDPRASVYSAADIAGLVKRRRSGRGRQAIASAAISWGDPVMETAITTVRDGKLIYRGKDAVKLAADATLEEAAALLWQAPAPSPSRPATGKEAAGDTGKARLLAFLADRAAHDPPSFGRGSAALSEDGAQLLAGVCTAVTGTGGRGFYHQRLGRHWGLSPGGTDLLRRALVLVADHELNPSTFAARVAASTGAPLAACALAGCAALTGPLHGEASARALAYLRLAMKDGPQAALSGIAARGERIPAVGHTLYPSGDPRAAALIRWMKPAPALKRAIKAAEAASGEAANVDMALAALSVQLDLPEDAPFLIFASGRMAGWIAHAIEQQGSGRLIRPRANYTGG</sequence>
<keyword evidence="4" id="KW-0808">Transferase</keyword>
<dbReference type="EC" id="2.3.3.16" evidence="3"/>
<dbReference type="GO" id="GO:0006099">
    <property type="term" value="P:tricarboxylic acid cycle"/>
    <property type="evidence" value="ECO:0007669"/>
    <property type="project" value="UniProtKB-UniPathway"/>
</dbReference>
<dbReference type="PRINTS" id="PR00143">
    <property type="entry name" value="CITRTSNTHASE"/>
</dbReference>
<evidence type="ECO:0000256" key="2">
    <source>
        <dbReference type="ARBA" id="ARBA00010566"/>
    </source>
</evidence>
<dbReference type="Proteomes" id="UP000024816">
    <property type="component" value="Unassembled WGS sequence"/>
</dbReference>
<dbReference type="eggNOG" id="COG0372">
    <property type="taxonomic scope" value="Bacteria"/>
</dbReference>
<name>A0A059F637_9PROT</name>
<organism evidence="5 6">
    <name type="scientific">Hyphomonas jannaschiana VP2</name>
    <dbReference type="NCBI Taxonomy" id="1280952"/>
    <lineage>
        <taxon>Bacteria</taxon>
        <taxon>Pseudomonadati</taxon>
        <taxon>Pseudomonadota</taxon>
        <taxon>Alphaproteobacteria</taxon>
        <taxon>Hyphomonadales</taxon>
        <taxon>Hyphomonadaceae</taxon>
        <taxon>Hyphomonas</taxon>
    </lineage>
</organism>
<evidence type="ECO:0000256" key="4">
    <source>
        <dbReference type="ARBA" id="ARBA00022679"/>
    </source>
</evidence>
<dbReference type="InterPro" id="IPR036969">
    <property type="entry name" value="Citrate_synthase_sf"/>
</dbReference>
<gene>
    <name evidence="5" type="ORF">HJA_16589</name>
</gene>
<dbReference type="Gene3D" id="1.10.580.10">
    <property type="entry name" value="Citrate Synthase, domain 1"/>
    <property type="match status" value="2"/>
</dbReference>
<keyword evidence="6" id="KW-1185">Reference proteome</keyword>
<dbReference type="PANTHER" id="PTHR11739">
    <property type="entry name" value="CITRATE SYNTHASE"/>
    <property type="match status" value="1"/>
</dbReference>
<evidence type="ECO:0000256" key="3">
    <source>
        <dbReference type="ARBA" id="ARBA00012972"/>
    </source>
</evidence>
<comment type="pathway">
    <text evidence="1">Carbohydrate metabolism; tricarboxylic acid cycle; isocitrate from oxaloacetate: step 1/2.</text>
</comment>
<evidence type="ECO:0000313" key="5">
    <source>
        <dbReference type="EMBL" id="KCZ83810.1"/>
    </source>
</evidence>
<dbReference type="GO" id="GO:0036440">
    <property type="term" value="F:citrate synthase activity"/>
    <property type="evidence" value="ECO:0007669"/>
    <property type="project" value="UniProtKB-EC"/>
</dbReference>
<dbReference type="CDD" id="cd06102">
    <property type="entry name" value="citrate_synt_like_2"/>
    <property type="match status" value="1"/>
</dbReference>
<dbReference type="PATRIC" id="fig|1280952.3.peg.3320"/>
<dbReference type="UniPathway" id="UPA00223">
    <property type="reaction ID" value="UER00717"/>
</dbReference>
<evidence type="ECO:0000256" key="1">
    <source>
        <dbReference type="ARBA" id="ARBA00004751"/>
    </source>
</evidence>
<dbReference type="SUPFAM" id="SSF48256">
    <property type="entry name" value="Citrate synthase"/>
    <property type="match status" value="1"/>
</dbReference>
<dbReference type="Pfam" id="PF00285">
    <property type="entry name" value="Citrate_synt"/>
    <property type="match status" value="2"/>
</dbReference>
<dbReference type="AlphaFoldDB" id="A0A059F637"/>
<proteinExistence type="inferred from homology"/>
<dbReference type="InterPro" id="IPR002020">
    <property type="entry name" value="Citrate_synthase"/>
</dbReference>
<evidence type="ECO:0000313" key="6">
    <source>
        <dbReference type="Proteomes" id="UP000024816"/>
    </source>
</evidence>
<dbReference type="InterPro" id="IPR016143">
    <property type="entry name" value="Citrate_synth-like_sm_a-sub"/>
</dbReference>
<dbReference type="PANTHER" id="PTHR11739:SF4">
    <property type="entry name" value="CITRATE SYNTHASE, PEROXISOMAL"/>
    <property type="match status" value="1"/>
</dbReference>
<comment type="similarity">
    <text evidence="2">Belongs to the citrate synthase family.</text>
</comment>
<dbReference type="GO" id="GO:0005829">
    <property type="term" value="C:cytosol"/>
    <property type="evidence" value="ECO:0007669"/>
    <property type="project" value="TreeGrafter"/>
</dbReference>
<comment type="caution">
    <text evidence="5">The sequence shown here is derived from an EMBL/GenBank/DDBJ whole genome shotgun (WGS) entry which is preliminary data.</text>
</comment>
<reference evidence="5 6" key="1">
    <citation type="journal article" date="2014" name="Antonie Van Leeuwenhoek">
        <title>Hyphomonas beringensis sp. nov. and Hyphomonas chukchiensis sp. nov., isolated from surface seawater of the Bering Sea and Chukchi Sea.</title>
        <authorList>
            <person name="Li C."/>
            <person name="Lai Q."/>
            <person name="Li G."/>
            <person name="Dong C."/>
            <person name="Wang J."/>
            <person name="Liao Y."/>
            <person name="Shao Z."/>
        </authorList>
    </citation>
    <scope>NUCLEOTIDE SEQUENCE [LARGE SCALE GENOMIC DNA]</scope>
    <source>
        <strain evidence="5 6">VP2</strain>
    </source>
</reference>
<dbReference type="STRING" id="1280952.HJA_16589"/>
<protein>
    <recommendedName>
        <fullName evidence="3">citrate synthase (unknown stereospecificity)</fullName>
        <ecNumber evidence="3">2.3.3.16</ecNumber>
    </recommendedName>
</protein>
<dbReference type="EMBL" id="ARYJ01000017">
    <property type="protein sequence ID" value="KCZ83810.1"/>
    <property type="molecule type" value="Genomic_DNA"/>
</dbReference>
<accession>A0A059F637</accession>
<dbReference type="RefSeq" id="WP_035584522.1">
    <property type="nucleotide sequence ID" value="NZ_ARYJ01000017.1"/>
</dbReference>
<dbReference type="Gene3D" id="1.10.230.10">
    <property type="entry name" value="Cytochrome P450-Terp, domain 2"/>
    <property type="match status" value="1"/>
</dbReference>